<comment type="caution">
    <text evidence="2">The sequence shown here is derived from an EMBL/GenBank/DDBJ whole genome shotgun (WGS) entry which is preliminary data.</text>
</comment>
<proteinExistence type="predicted"/>
<dbReference type="EMBL" id="LAZR01069618">
    <property type="protein sequence ID" value="KKK47359.1"/>
    <property type="molecule type" value="Genomic_DNA"/>
</dbReference>
<sequence>MADPPETLDGRTRVSELGVPPQGIPATDPHYRQLVGRGRIHPVFLYDSFTRADSTNLGKADSRQPWSEAVGNLQIVSNTLRVVSGSSEGWAIAWVAP</sequence>
<evidence type="ECO:0000313" key="2">
    <source>
        <dbReference type="EMBL" id="KKK47359.1"/>
    </source>
</evidence>
<accession>A0A0F8XZI2</accession>
<feature type="non-terminal residue" evidence="2">
    <location>
        <position position="97"/>
    </location>
</feature>
<protein>
    <submittedName>
        <fullName evidence="2">Uncharacterized protein</fullName>
    </submittedName>
</protein>
<dbReference type="AlphaFoldDB" id="A0A0F8XZI2"/>
<evidence type="ECO:0000256" key="1">
    <source>
        <dbReference type="SAM" id="MobiDB-lite"/>
    </source>
</evidence>
<reference evidence="2" key="1">
    <citation type="journal article" date="2015" name="Nature">
        <title>Complex archaea that bridge the gap between prokaryotes and eukaryotes.</title>
        <authorList>
            <person name="Spang A."/>
            <person name="Saw J.H."/>
            <person name="Jorgensen S.L."/>
            <person name="Zaremba-Niedzwiedzka K."/>
            <person name="Martijn J."/>
            <person name="Lind A.E."/>
            <person name="van Eijk R."/>
            <person name="Schleper C."/>
            <person name="Guy L."/>
            <person name="Ettema T.J."/>
        </authorList>
    </citation>
    <scope>NUCLEOTIDE SEQUENCE</scope>
</reference>
<gene>
    <name evidence="2" type="ORF">LCGC14_3156020</name>
</gene>
<name>A0A0F8XZI2_9ZZZZ</name>
<organism evidence="2">
    <name type="scientific">marine sediment metagenome</name>
    <dbReference type="NCBI Taxonomy" id="412755"/>
    <lineage>
        <taxon>unclassified sequences</taxon>
        <taxon>metagenomes</taxon>
        <taxon>ecological metagenomes</taxon>
    </lineage>
</organism>
<feature type="region of interest" description="Disordered" evidence="1">
    <location>
        <begin position="1"/>
        <end position="29"/>
    </location>
</feature>